<proteinExistence type="predicted"/>
<evidence type="ECO:0000313" key="1">
    <source>
        <dbReference type="EMBL" id="KAK9236876.1"/>
    </source>
</evidence>
<evidence type="ECO:0000313" key="2">
    <source>
        <dbReference type="Proteomes" id="UP001433508"/>
    </source>
</evidence>
<keyword evidence="2" id="KW-1185">Reference proteome</keyword>
<accession>A0ACC3SYZ8</accession>
<dbReference type="EMBL" id="MU971378">
    <property type="protein sequence ID" value="KAK9236876.1"/>
    <property type="molecule type" value="Genomic_DNA"/>
</dbReference>
<gene>
    <name evidence="1" type="ORF">V1525DRAFT_405626</name>
</gene>
<name>A0ACC3SYZ8_LIPKO</name>
<reference evidence="2" key="1">
    <citation type="journal article" date="2024" name="Front. Bioeng. Biotechnol.">
        <title>Genome-scale model development and genomic sequencing of the oleaginous clade Lipomyces.</title>
        <authorList>
            <person name="Czajka J.J."/>
            <person name="Han Y."/>
            <person name="Kim J."/>
            <person name="Mondo S.J."/>
            <person name="Hofstad B.A."/>
            <person name="Robles A."/>
            <person name="Haridas S."/>
            <person name="Riley R."/>
            <person name="LaButti K."/>
            <person name="Pangilinan J."/>
            <person name="Andreopoulos W."/>
            <person name="Lipzen A."/>
            <person name="Yan J."/>
            <person name="Wang M."/>
            <person name="Ng V."/>
            <person name="Grigoriev I.V."/>
            <person name="Spatafora J.W."/>
            <person name="Magnuson J.K."/>
            <person name="Baker S.E."/>
            <person name="Pomraning K.R."/>
        </authorList>
    </citation>
    <scope>NUCLEOTIDE SEQUENCE [LARGE SCALE GENOMIC DNA]</scope>
    <source>
        <strain evidence="2">CBS 7786</strain>
    </source>
</reference>
<dbReference type="Proteomes" id="UP001433508">
    <property type="component" value="Unassembled WGS sequence"/>
</dbReference>
<protein>
    <submittedName>
        <fullName evidence="1">Uncharacterized protein</fullName>
    </submittedName>
</protein>
<comment type="caution">
    <text evidence="1">The sequence shown here is derived from an EMBL/GenBank/DDBJ whole genome shotgun (WGS) entry which is preliminary data.</text>
</comment>
<organism evidence="1 2">
    <name type="scientific">Lipomyces kononenkoae</name>
    <name type="common">Yeast</name>
    <dbReference type="NCBI Taxonomy" id="34357"/>
    <lineage>
        <taxon>Eukaryota</taxon>
        <taxon>Fungi</taxon>
        <taxon>Dikarya</taxon>
        <taxon>Ascomycota</taxon>
        <taxon>Saccharomycotina</taxon>
        <taxon>Lipomycetes</taxon>
        <taxon>Lipomycetales</taxon>
        <taxon>Lipomycetaceae</taxon>
        <taxon>Lipomyces</taxon>
    </lineage>
</organism>
<sequence length="183" mass="20489">MASMLGKMFTRRFLRSSTSRVFGTEDPYYEEIPQDELGRKKKGSKRRRQVPPGLSQNDAMVLTEVRQRAYRLDMSLGFWCCGIGIGWNAIILLIPGIGAAIAAYLSYCVVQAANKIDGGLPNWLYTQMMTNLAIDFGIGLVPLLGDVIHILYKANSRNALLLDNYLREVGQSKIENGNFVHRS</sequence>